<comment type="caution">
    <text evidence="1">The sequence shown here is derived from an EMBL/GenBank/DDBJ whole genome shotgun (WGS) entry which is preliminary data.</text>
</comment>
<proteinExistence type="predicted"/>
<dbReference type="EMBL" id="BLAB01000001">
    <property type="protein sequence ID" value="GER94646.1"/>
    <property type="molecule type" value="Genomic_DNA"/>
</dbReference>
<protein>
    <submittedName>
        <fullName evidence="1">Uncharacterized protein</fullName>
    </submittedName>
</protein>
<evidence type="ECO:0000313" key="1">
    <source>
        <dbReference type="EMBL" id="GER94646.1"/>
    </source>
</evidence>
<reference evidence="1" key="1">
    <citation type="submission" date="2019-10" db="EMBL/GenBank/DDBJ databases">
        <title>Metagenomic sequencing of thiosulfate-disproportionating enrichment culture.</title>
        <authorList>
            <person name="Umezawa K."/>
            <person name="Kojima H."/>
            <person name="Fukui M."/>
        </authorList>
    </citation>
    <scope>NUCLEOTIDE SEQUENCE</scope>
    <source>
        <strain evidence="1">45J</strain>
    </source>
</reference>
<organism evidence="1">
    <name type="scientific">hot springs metagenome</name>
    <dbReference type="NCBI Taxonomy" id="433727"/>
    <lineage>
        <taxon>unclassified sequences</taxon>
        <taxon>metagenomes</taxon>
        <taxon>ecological metagenomes</taxon>
    </lineage>
</organism>
<accession>A0A5J4LAR5</accession>
<gene>
    <name evidence="1" type="ORF">A45J_2410</name>
</gene>
<name>A0A5J4LAR5_9ZZZZ</name>
<sequence>MSKILDMTPIEIQKAGWEALKKQLGLPGALRFILQYEKGQGDYTELRRELFKDETVEDIINRMKKEGKIKQF</sequence>
<dbReference type="AlphaFoldDB" id="A0A5J4LAR5"/>